<keyword evidence="2" id="KW-1185">Reference proteome</keyword>
<evidence type="ECO:0000313" key="2">
    <source>
        <dbReference type="Proteomes" id="UP000324222"/>
    </source>
</evidence>
<dbReference type="AlphaFoldDB" id="A0A5B7J2I4"/>
<reference evidence="1 2" key="1">
    <citation type="submission" date="2019-05" db="EMBL/GenBank/DDBJ databases">
        <title>Another draft genome of Portunus trituberculatus and its Hox gene families provides insights of decapod evolution.</title>
        <authorList>
            <person name="Jeong J.-H."/>
            <person name="Song I."/>
            <person name="Kim S."/>
            <person name="Choi T."/>
            <person name="Kim D."/>
            <person name="Ryu S."/>
            <person name="Kim W."/>
        </authorList>
    </citation>
    <scope>NUCLEOTIDE SEQUENCE [LARGE SCALE GENOMIC DNA]</scope>
    <source>
        <tissue evidence="1">Muscle</tissue>
    </source>
</reference>
<protein>
    <submittedName>
        <fullName evidence="1">Uncharacterized protein</fullName>
    </submittedName>
</protein>
<proteinExistence type="predicted"/>
<sequence>MDSPVPVCHTKVPIRAPAHHFSTW</sequence>
<organism evidence="1 2">
    <name type="scientific">Portunus trituberculatus</name>
    <name type="common">Swimming crab</name>
    <name type="synonym">Neptunus trituberculatus</name>
    <dbReference type="NCBI Taxonomy" id="210409"/>
    <lineage>
        <taxon>Eukaryota</taxon>
        <taxon>Metazoa</taxon>
        <taxon>Ecdysozoa</taxon>
        <taxon>Arthropoda</taxon>
        <taxon>Crustacea</taxon>
        <taxon>Multicrustacea</taxon>
        <taxon>Malacostraca</taxon>
        <taxon>Eumalacostraca</taxon>
        <taxon>Eucarida</taxon>
        <taxon>Decapoda</taxon>
        <taxon>Pleocyemata</taxon>
        <taxon>Brachyura</taxon>
        <taxon>Eubrachyura</taxon>
        <taxon>Portunoidea</taxon>
        <taxon>Portunidae</taxon>
        <taxon>Portuninae</taxon>
        <taxon>Portunus</taxon>
    </lineage>
</organism>
<accession>A0A5B7J2I4</accession>
<dbReference type="Proteomes" id="UP000324222">
    <property type="component" value="Unassembled WGS sequence"/>
</dbReference>
<name>A0A5B7J2I4_PORTR</name>
<gene>
    <name evidence="1" type="ORF">E2C01_083591</name>
</gene>
<comment type="caution">
    <text evidence="1">The sequence shown here is derived from an EMBL/GenBank/DDBJ whole genome shotgun (WGS) entry which is preliminary data.</text>
</comment>
<evidence type="ECO:0000313" key="1">
    <source>
        <dbReference type="EMBL" id="MPC88673.1"/>
    </source>
</evidence>
<dbReference type="EMBL" id="VSRR010078551">
    <property type="protein sequence ID" value="MPC88673.1"/>
    <property type="molecule type" value="Genomic_DNA"/>
</dbReference>